<evidence type="ECO:0000313" key="2">
    <source>
        <dbReference type="EMBL" id="SDA39108.1"/>
    </source>
</evidence>
<dbReference type="Pfam" id="PF06791">
    <property type="entry name" value="TMP_2"/>
    <property type="match status" value="1"/>
</dbReference>
<evidence type="ECO:0000313" key="3">
    <source>
        <dbReference type="Proteomes" id="UP000198588"/>
    </source>
</evidence>
<accession>A0A1G5V0F1</accession>
<dbReference type="OrthoDB" id="38641at2"/>
<gene>
    <name evidence="2" type="ORF">SAMN02927914_00111</name>
</gene>
<sequence>MTLNLALVISGEASGAKAAADQTATAVRTVGVAATEASAAMVSAEGQAEAAARRVTDALTTQTAAQRAVATQSASNVVSIGNASKLTANQLLNLSRQGNDVITMFALGAPPMQIFASQAGQIYDALEQGPGGIKGSLKGIGESLLGLITRFPIATAAIAAAGVAFITYEMFAEAKIKSVNEILKQHEANIHRLGPAYEEALKGITKYADESERLANLRLRTDAADALKTQADEATKAIENIVKSEGIFSSRFSGAKGAIDDFMASIKAGNPDAVKFQETIASLRDSGQITEKVAQDLITASNAAYEAQRSLSGISGNVDAVAKAIADMSRALGADALSALSQLSTEQRKYVQTLIDQLNRGQITADQFKASLQSLSGVTPDFSGAIDQVSGLADQLERAHAAAAGLANTTPRQDRVGYNRMDDAQSQYGDALEMWRRFGYDNDSKIDTNKPKKVPKASTADPYRDILKSAQDRIDQMKVELQLTGQVGVAADTLRNYQELLSKATDKGRSIGEAQKAELHDRAEEMAKLAAATAGAKVQQDLLFDRQQMFRSPTEQDVYSTLRSANIDPASATGEAIAQQIRYNDLLKESRDLAGDFASTLIGGLRNGENGWQAMGDAALSVLDKITDKLLNEVLDALFQINSAGGGGGGILGALGSLFGLGGGGSAGSNPGSVSDLLSSSWSFDSGGYTGPGPKNRPAGVVHAGEVVFSQDDIARAGGVGVVEAMRLGRRGYASGGVVEGGMAMPATGTYGGGATWSGGSPQPQRVVLHIVNEEGPMFRTTIRQESQDVAVQVVRGNDQARADYYDAGGNPR</sequence>
<organism evidence="2 3">
    <name type="scientific">Mesorhizobium qingshengii</name>
    <dbReference type="NCBI Taxonomy" id="1165689"/>
    <lineage>
        <taxon>Bacteria</taxon>
        <taxon>Pseudomonadati</taxon>
        <taxon>Pseudomonadota</taxon>
        <taxon>Alphaproteobacteria</taxon>
        <taxon>Hyphomicrobiales</taxon>
        <taxon>Phyllobacteriaceae</taxon>
        <taxon>Mesorhizobium</taxon>
    </lineage>
</organism>
<evidence type="ECO:0000259" key="1">
    <source>
        <dbReference type="Pfam" id="PF06791"/>
    </source>
</evidence>
<dbReference type="Proteomes" id="UP000198588">
    <property type="component" value="Unassembled WGS sequence"/>
</dbReference>
<feature type="domain" description="Bacteriophage tail tape measure N-terminal" evidence="1">
    <location>
        <begin position="79"/>
        <end position="177"/>
    </location>
</feature>
<proteinExistence type="predicted"/>
<dbReference type="EMBL" id="FMXM01000002">
    <property type="protein sequence ID" value="SDA39108.1"/>
    <property type="molecule type" value="Genomic_DNA"/>
</dbReference>
<dbReference type="AlphaFoldDB" id="A0A1G5V0F1"/>
<dbReference type="STRING" id="1165689.SAMN02927914_00111"/>
<name>A0A1G5V0F1_9HYPH</name>
<reference evidence="2 3" key="1">
    <citation type="submission" date="2016-10" db="EMBL/GenBank/DDBJ databases">
        <authorList>
            <person name="de Groot N.N."/>
        </authorList>
    </citation>
    <scope>NUCLEOTIDE SEQUENCE [LARGE SCALE GENOMIC DNA]</scope>
    <source>
        <strain evidence="2 3">CGMCC 1.12097</strain>
    </source>
</reference>
<dbReference type="RefSeq" id="WP_091574675.1">
    <property type="nucleotide sequence ID" value="NZ_FMXM01000002.1"/>
</dbReference>
<dbReference type="InterPro" id="IPR009628">
    <property type="entry name" value="Phage_tape_measure_N"/>
</dbReference>
<protein>
    <submittedName>
        <fullName evidence="2">Prophage tail length tape measure protein</fullName>
    </submittedName>
</protein>